<name>A0ABQ7DZK8_BRACR</name>
<keyword evidence="6" id="KW-1185">Reference proteome</keyword>
<organism evidence="5 6">
    <name type="scientific">Brassica cretica</name>
    <name type="common">Mustard</name>
    <dbReference type="NCBI Taxonomy" id="69181"/>
    <lineage>
        <taxon>Eukaryota</taxon>
        <taxon>Viridiplantae</taxon>
        <taxon>Streptophyta</taxon>
        <taxon>Embryophyta</taxon>
        <taxon>Tracheophyta</taxon>
        <taxon>Spermatophyta</taxon>
        <taxon>Magnoliopsida</taxon>
        <taxon>eudicotyledons</taxon>
        <taxon>Gunneridae</taxon>
        <taxon>Pentapetalae</taxon>
        <taxon>rosids</taxon>
        <taxon>malvids</taxon>
        <taxon>Brassicales</taxon>
        <taxon>Brassicaceae</taxon>
        <taxon>Brassiceae</taxon>
        <taxon>Brassica</taxon>
    </lineage>
</organism>
<feature type="domain" description="DUF4378" evidence="3">
    <location>
        <begin position="676"/>
        <end position="834"/>
    </location>
</feature>
<gene>
    <name evidence="5" type="ORF">DY000_02024331</name>
</gene>
<accession>A0ABQ7DZK8</accession>
<feature type="domain" description="DUF3741" evidence="4">
    <location>
        <begin position="132"/>
        <end position="147"/>
    </location>
</feature>
<comment type="caution">
    <text evidence="5">The sequence shown here is derived from an EMBL/GenBank/DDBJ whole genome shotgun (WGS) entry which is preliminary data.</text>
</comment>
<reference evidence="5 6" key="1">
    <citation type="journal article" date="2020" name="BMC Genomics">
        <title>Intraspecific diversification of the crop wild relative Brassica cretica Lam. using demographic model selection.</title>
        <authorList>
            <person name="Kioukis A."/>
            <person name="Michalopoulou V.A."/>
            <person name="Briers L."/>
            <person name="Pirintsos S."/>
            <person name="Studholme D.J."/>
            <person name="Pavlidis P."/>
            <person name="Sarris P.F."/>
        </authorList>
    </citation>
    <scope>NUCLEOTIDE SEQUENCE [LARGE SCALE GENOMIC DNA]</scope>
    <source>
        <strain evidence="6">cv. PFS-1207/04</strain>
    </source>
</reference>
<evidence type="ECO:0000259" key="2">
    <source>
        <dbReference type="Pfam" id="PF12552"/>
    </source>
</evidence>
<proteinExistence type="predicted"/>
<evidence type="ECO:0000259" key="4">
    <source>
        <dbReference type="Pfam" id="PF14383"/>
    </source>
</evidence>
<feature type="compositionally biased region" description="Polar residues" evidence="1">
    <location>
        <begin position="495"/>
        <end position="504"/>
    </location>
</feature>
<dbReference type="PANTHER" id="PTHR46634:SF5">
    <property type="entry name" value="M REDUCTASE II SUBUNIT GAMMA, PUTATIVE (DUF3741)-RELATED"/>
    <property type="match status" value="1"/>
</dbReference>
<feature type="region of interest" description="Disordered" evidence="1">
    <location>
        <begin position="242"/>
        <end position="261"/>
    </location>
</feature>
<evidence type="ECO:0000256" key="1">
    <source>
        <dbReference type="SAM" id="MobiDB-lite"/>
    </source>
</evidence>
<dbReference type="Pfam" id="PF14383">
    <property type="entry name" value="VARLMGL"/>
    <property type="match status" value="1"/>
</dbReference>
<feature type="domain" description="DUF3741" evidence="2">
    <location>
        <begin position="194"/>
        <end position="237"/>
    </location>
</feature>
<evidence type="ECO:0000259" key="3">
    <source>
        <dbReference type="Pfam" id="PF14309"/>
    </source>
</evidence>
<dbReference type="InterPro" id="IPR022212">
    <property type="entry name" value="DUF3741"/>
</dbReference>
<dbReference type="Pfam" id="PF12552">
    <property type="entry name" value="DUF3741"/>
    <property type="match status" value="1"/>
</dbReference>
<dbReference type="Proteomes" id="UP000266723">
    <property type="component" value="Unassembled WGS sequence"/>
</dbReference>
<dbReference type="Pfam" id="PF14309">
    <property type="entry name" value="DUF4378"/>
    <property type="match status" value="1"/>
</dbReference>
<protein>
    <recommendedName>
        <fullName evidence="7">DUF4378 domain-containing protein</fullName>
    </recommendedName>
</protein>
<feature type="region of interest" description="Disordered" evidence="1">
    <location>
        <begin position="495"/>
        <end position="524"/>
    </location>
</feature>
<dbReference type="InterPro" id="IPR032795">
    <property type="entry name" value="DUF3741-assoc"/>
</dbReference>
<evidence type="ECO:0008006" key="7">
    <source>
        <dbReference type="Google" id="ProtNLM"/>
    </source>
</evidence>
<evidence type="ECO:0000313" key="5">
    <source>
        <dbReference type="EMBL" id="KAF3590247.1"/>
    </source>
</evidence>
<dbReference type="PANTHER" id="PTHR46634">
    <property type="entry name" value="M REDUCTASE II SUBUNIT GAMMA, PUTATIVE (DUF3741)-RELATED"/>
    <property type="match status" value="1"/>
</dbReference>
<sequence length="851" mass="95492">MNRNRRRNVHQVQGCLGRMVNLFDFGTVGSGKKLLDDKPYFDDDAFENEPESKKKRSSGSRMFRSYGKPVRFRNSWHEDDGFTGFIKSKQFDEIEDKVVRNGFTVGVNGTPMKMLLAEEMSKDMELNLGSTNLVAKLMGLDSFPQTQPDAIVPRSNNSKPRLKRSLSHGECKNVYEIWEKPVEGLSKKKMDIVREKFLEAKRLVTDDKLRHSKEFQEAMEVLSSNKELFLEFSQESNNFFSHHLQSSTAPPTPEKSPKRTTILKPSKSIESPVEKGIRLFKWPGEDEYNPTKQTSRIVVLKPNGHVGKASSCPASPRDGLPVDDYEEIKDVASRVKRQILKEDTSHSSVFSNGYVGDDSYYADSEIISPVSRHSWEYMNSPFSSSPFSRASGSPESSSVCREAKKRLSERWALMAASRQNLQEEAQVVEKKGGNISLGEMLALSDSKTDLRSDEEEEANDCNEGHDVRVYPSCLAGDSSREECILKPFNSLMRSKSLPESSTSLGHRAIDTNKGASKGPEELTKSKSLKWSLKSKVSKFLFSRNKKASKERSSEETPECDASVSARSLVSQEAGLSIASFGNSSEWRDEPSPVSVLETSFDEDDGIFFNSSVLNRSSSSSLEPEMMMSMRSNLLGRSPSIGRSFSFDDSTVSRCYSSKRSTLSTREEEEEDLRLLVNALLSAADLDEESESLSSYLLSRWHSVESPLDPSLRGIYANSAEHQRLGTNVKQLVFDLVNTLLLELTPSYLGPRGLKILSGKTLGAYAINRMQECLEVNGRVEDRWWDEDGDLSSLAVNTVVRMEVAEIGSPESLRLEMDSMGEEVELKLLEELVEEFLMDFSEQSKFFISSIC</sequence>
<dbReference type="InterPro" id="IPR025486">
    <property type="entry name" value="DUF4378"/>
</dbReference>
<evidence type="ECO:0000313" key="6">
    <source>
        <dbReference type="Proteomes" id="UP000266723"/>
    </source>
</evidence>
<dbReference type="EMBL" id="QGKV02000299">
    <property type="protein sequence ID" value="KAF3590247.1"/>
    <property type="molecule type" value="Genomic_DNA"/>
</dbReference>